<evidence type="ECO:0000313" key="2">
    <source>
        <dbReference type="EMBL" id="MDL2410152.1"/>
    </source>
</evidence>
<feature type="region of interest" description="Disordered" evidence="1">
    <location>
        <begin position="1"/>
        <end position="29"/>
    </location>
</feature>
<feature type="compositionally biased region" description="Basic and acidic residues" evidence="1">
    <location>
        <begin position="1"/>
        <end position="20"/>
    </location>
</feature>
<protein>
    <submittedName>
        <fullName evidence="2">Uncharacterized protein</fullName>
    </submittedName>
</protein>
<sequence length="92" mass="10335">MLDGDQCRSDMIDRRTRRQESQGTHAARILARPQGFRQQDIMRATECFCVSTAALFEPKAIKNFDLRRSLIASESLISFGIEPLCNGTADAE</sequence>
<evidence type="ECO:0000256" key="1">
    <source>
        <dbReference type="SAM" id="MobiDB-lite"/>
    </source>
</evidence>
<gene>
    <name evidence="2" type="ORF">PY650_31970</name>
</gene>
<accession>A0ABT7KNI7</accession>
<comment type="caution">
    <text evidence="2">The sequence shown here is derived from an EMBL/GenBank/DDBJ whole genome shotgun (WGS) entry which is preliminary data.</text>
</comment>
<dbReference type="Proteomes" id="UP001172630">
    <property type="component" value="Unassembled WGS sequence"/>
</dbReference>
<organism evidence="2 3">
    <name type="scientific">Rhizobium calliandrae</name>
    <dbReference type="NCBI Taxonomy" id="1312182"/>
    <lineage>
        <taxon>Bacteria</taxon>
        <taxon>Pseudomonadati</taxon>
        <taxon>Pseudomonadota</taxon>
        <taxon>Alphaproteobacteria</taxon>
        <taxon>Hyphomicrobiales</taxon>
        <taxon>Rhizobiaceae</taxon>
        <taxon>Rhizobium/Agrobacterium group</taxon>
        <taxon>Rhizobium</taxon>
    </lineage>
</organism>
<keyword evidence="3" id="KW-1185">Reference proteome</keyword>
<evidence type="ECO:0000313" key="3">
    <source>
        <dbReference type="Proteomes" id="UP001172630"/>
    </source>
</evidence>
<reference evidence="2" key="1">
    <citation type="submission" date="2023-06" db="EMBL/GenBank/DDBJ databases">
        <title>Phylogenetic Diversity of Rhizobium strains.</title>
        <authorList>
            <person name="Moura F.T."/>
            <person name="Helene L.C.F."/>
            <person name="Hungria M."/>
        </authorList>
    </citation>
    <scope>NUCLEOTIDE SEQUENCE</scope>
    <source>
        <strain evidence="2">CCGE524</strain>
    </source>
</reference>
<dbReference type="RefSeq" id="WP_285883906.1">
    <property type="nucleotide sequence ID" value="NZ_JARFYN010000070.1"/>
</dbReference>
<dbReference type="EMBL" id="JARFYN010000070">
    <property type="protein sequence ID" value="MDL2410152.1"/>
    <property type="molecule type" value="Genomic_DNA"/>
</dbReference>
<proteinExistence type="predicted"/>
<name>A0ABT7KNI7_9HYPH</name>